<reference evidence="1 2" key="1">
    <citation type="journal article" date="2022" name="bioRxiv">
        <title>The genome of the oomycete Peronosclerospora sorghi, a cosmopolitan pathogen of maize and sorghum, is inflated with dispersed pseudogenes.</title>
        <authorList>
            <person name="Fletcher K."/>
            <person name="Martin F."/>
            <person name="Isakeit T."/>
            <person name="Cavanaugh K."/>
            <person name="Magill C."/>
            <person name="Michelmore R."/>
        </authorList>
    </citation>
    <scope>NUCLEOTIDE SEQUENCE [LARGE SCALE GENOMIC DNA]</scope>
    <source>
        <strain evidence="1">P6</strain>
    </source>
</reference>
<proteinExistence type="predicted"/>
<evidence type="ECO:0000313" key="2">
    <source>
        <dbReference type="Proteomes" id="UP001163321"/>
    </source>
</evidence>
<evidence type="ECO:0000313" key="1">
    <source>
        <dbReference type="EMBL" id="KAI9910624.1"/>
    </source>
</evidence>
<keyword evidence="2" id="KW-1185">Reference proteome</keyword>
<protein>
    <submittedName>
        <fullName evidence="1">Uncharacterized protein</fullName>
    </submittedName>
</protein>
<gene>
    <name evidence="1" type="ORF">PsorP6_011047</name>
</gene>
<dbReference type="EMBL" id="CM047585">
    <property type="protein sequence ID" value="KAI9910624.1"/>
    <property type="molecule type" value="Genomic_DNA"/>
</dbReference>
<name>A0ACC0VXM5_9STRA</name>
<accession>A0ACC0VXM5</accession>
<organism evidence="1 2">
    <name type="scientific">Peronosclerospora sorghi</name>
    <dbReference type="NCBI Taxonomy" id="230839"/>
    <lineage>
        <taxon>Eukaryota</taxon>
        <taxon>Sar</taxon>
        <taxon>Stramenopiles</taxon>
        <taxon>Oomycota</taxon>
        <taxon>Peronosporomycetes</taxon>
        <taxon>Peronosporales</taxon>
        <taxon>Peronosporaceae</taxon>
        <taxon>Peronosclerospora</taxon>
    </lineage>
</organism>
<dbReference type="Proteomes" id="UP001163321">
    <property type="component" value="Chromosome 6"/>
</dbReference>
<sequence length="236" mass="26095">MTFRHREWTLTSSDTTRPKPKVCGSLPPLLEIYRADKVPEHNEGVRCYAMIAATLEPFVDCYLAEILSAVEEAKMALIRVQQGASGDTPKSTEMMVSFTLNSRGQLRSGENVYDAAQELIRFTESLSKAELRGILFNFSQPEAIFKALNELHADENLQASLCSRRTVIPDNGALAESTSIAIVQLLVYLSGFVATFCLRRLNESMGRAGSFALGSGFIVLLLTLSYYLSPDTALWI</sequence>
<comment type="caution">
    <text evidence="1">The sequence shown here is derived from an EMBL/GenBank/DDBJ whole genome shotgun (WGS) entry which is preliminary data.</text>
</comment>